<feature type="domain" description="PEP-utilising enzyme mobile" evidence="2">
    <location>
        <begin position="517"/>
        <end position="587"/>
    </location>
</feature>
<feature type="domain" description="Pyruvate phosphate dikinase AMP/ATP-binding" evidence="3">
    <location>
        <begin position="273"/>
        <end position="316"/>
    </location>
</feature>
<dbReference type="Proteomes" id="UP000694865">
    <property type="component" value="Unplaced"/>
</dbReference>
<reference evidence="5" key="1">
    <citation type="submission" date="2025-08" db="UniProtKB">
        <authorList>
            <consortium name="RefSeq"/>
        </authorList>
    </citation>
    <scope>IDENTIFICATION</scope>
    <source>
        <tissue evidence="5">Testes</tissue>
    </source>
</reference>
<evidence type="ECO:0000259" key="3">
    <source>
        <dbReference type="Pfam" id="PF01326"/>
    </source>
</evidence>
<dbReference type="SUPFAM" id="SSF56059">
    <property type="entry name" value="Glutathione synthetase ATP-binding domain-like"/>
    <property type="match status" value="1"/>
</dbReference>
<dbReference type="Pfam" id="PF01326">
    <property type="entry name" value="PPDK_N"/>
    <property type="match status" value="1"/>
</dbReference>
<evidence type="ECO:0000256" key="1">
    <source>
        <dbReference type="ARBA" id="ARBA00007837"/>
    </source>
</evidence>
<dbReference type="InterPro" id="IPR008279">
    <property type="entry name" value="PEP-util_enz_mobile_dom"/>
</dbReference>
<keyword evidence="4" id="KW-1185">Reference proteome</keyword>
<dbReference type="Pfam" id="PF00391">
    <property type="entry name" value="PEP-utilizers"/>
    <property type="match status" value="1"/>
</dbReference>
<name>A0ABM0MIT1_SACKO</name>
<evidence type="ECO:0000313" key="5">
    <source>
        <dbReference type="RefSeq" id="XP_006819922.1"/>
    </source>
</evidence>
<dbReference type="PANTHER" id="PTHR43615:SF1">
    <property type="entry name" value="PPDK_N DOMAIN-CONTAINING PROTEIN"/>
    <property type="match status" value="1"/>
</dbReference>
<comment type="similarity">
    <text evidence="1">Belongs to the PEP-utilizing enzyme family.</text>
</comment>
<dbReference type="GeneID" id="100374883"/>
<proteinExistence type="inferred from homology"/>
<dbReference type="InterPro" id="IPR051549">
    <property type="entry name" value="PEP_Utilizing_Enz"/>
</dbReference>
<dbReference type="Gene3D" id="3.30.470.20">
    <property type="entry name" value="ATP-grasp fold, B domain"/>
    <property type="match status" value="2"/>
</dbReference>
<dbReference type="SUPFAM" id="SSF52009">
    <property type="entry name" value="Phosphohistidine domain"/>
    <property type="match status" value="1"/>
</dbReference>
<protein>
    <submittedName>
        <fullName evidence="5">Uncharacterized protein LOC100374883</fullName>
    </submittedName>
</protein>
<dbReference type="RefSeq" id="XP_006819922.1">
    <property type="nucleotide sequence ID" value="XM_006819859.1"/>
</dbReference>
<accession>A0ABM0MIT1</accession>
<evidence type="ECO:0000313" key="4">
    <source>
        <dbReference type="Proteomes" id="UP000694865"/>
    </source>
</evidence>
<dbReference type="Gene3D" id="3.50.30.10">
    <property type="entry name" value="Phosphohistidine domain"/>
    <property type="match status" value="1"/>
</dbReference>
<sequence length="596" mass="66855">MVILWAAITVIVAYIVKTLLSRDRKKLDGIYSQRGRWYGIKRVLVFISLWWNRRTSPFKVKDAKCAVRPSKHVGQFESVQNLDSHPEAIDAVHFTGANKDGAGLIVRIGNRNDHMTEVWFLLSVPGIGVLQLPEHPDTVVYRQSETPNIFTAAGIEVESLQPLRVWTISFNGLCSFHYGYMFRPSGSRVPVTDITTNLFALGKDDKPPKEYKLNFVAGGELYHLRTDVQSSVALNCGVNWSMTSHGRICKFNLNGTLGWGVSDFAYKNRGQPLKCNMGVVIQEMVKSEISGVLYSRHPITGHPGQMMIDASYGLGELESAFGYPLNIEWAIENGNIALLQSSPITIVDEDTDHGLLDEFDTALSSDEWLANANIGYILKRLIPKARKAMKNWKETRSLGLKAYHMIKQAYWQLAECMVKEGYLPERDLIFFLTHQEIGCVLHRTNPKLVTRAARRRKVYPNLFELRFDDISIGKPKPLKDPGPVPLSLEMKGLPMCKRKVSGRARVARTLEEADSIKVGDVLVVRSPDIAWVPYYAIISGLVTEIGGLLSHGAMIAQEYDIPCVVNVKEATTKFESGDYIMIDGHTGIVRKLQTDF</sequence>
<organism evidence="4 5">
    <name type="scientific">Saccoglossus kowalevskii</name>
    <name type="common">Acorn worm</name>
    <dbReference type="NCBI Taxonomy" id="10224"/>
    <lineage>
        <taxon>Eukaryota</taxon>
        <taxon>Metazoa</taxon>
        <taxon>Hemichordata</taxon>
        <taxon>Enteropneusta</taxon>
        <taxon>Harrimaniidae</taxon>
        <taxon>Saccoglossus</taxon>
    </lineage>
</organism>
<gene>
    <name evidence="5" type="primary">LOC100374883</name>
</gene>
<dbReference type="InterPro" id="IPR036637">
    <property type="entry name" value="Phosphohistidine_dom_sf"/>
</dbReference>
<evidence type="ECO:0000259" key="2">
    <source>
        <dbReference type="Pfam" id="PF00391"/>
    </source>
</evidence>
<dbReference type="InterPro" id="IPR002192">
    <property type="entry name" value="PPDK_AMP/ATP-bd"/>
</dbReference>
<dbReference type="PANTHER" id="PTHR43615">
    <property type="entry name" value="PHOSPHOENOLPYRUVATE SYNTHASE-RELATED"/>
    <property type="match status" value="1"/>
</dbReference>